<dbReference type="RefSeq" id="WP_328856522.1">
    <property type="nucleotide sequence ID" value="NZ_CP108021.1"/>
</dbReference>
<evidence type="ECO:0000256" key="2">
    <source>
        <dbReference type="PROSITE-ProRule" id="PRU00335"/>
    </source>
</evidence>
<gene>
    <name evidence="5" type="ORF">OG579_14610</name>
</gene>
<reference evidence="5 6" key="1">
    <citation type="submission" date="2022-10" db="EMBL/GenBank/DDBJ databases">
        <title>The complete genomes of actinobacterial strains from the NBC collection.</title>
        <authorList>
            <person name="Joergensen T.S."/>
            <person name="Alvarez Arevalo M."/>
            <person name="Sterndorff E.B."/>
            <person name="Faurdal D."/>
            <person name="Vuksanovic O."/>
            <person name="Mourched A.-S."/>
            <person name="Charusanti P."/>
            <person name="Shaw S."/>
            <person name="Blin K."/>
            <person name="Weber T."/>
        </authorList>
    </citation>
    <scope>NUCLEOTIDE SEQUENCE [LARGE SCALE GENOMIC DNA]</scope>
    <source>
        <strain evidence="5 6">NBC_00319</strain>
    </source>
</reference>
<dbReference type="SUPFAM" id="SSF48498">
    <property type="entry name" value="Tetracyclin repressor-like, C-terminal domain"/>
    <property type="match status" value="1"/>
</dbReference>
<keyword evidence="6" id="KW-1185">Reference proteome</keyword>
<proteinExistence type="predicted"/>
<organism evidence="5 6">
    <name type="scientific">Williamsia herbipolensis</name>
    <dbReference type="NCBI Taxonomy" id="1603258"/>
    <lineage>
        <taxon>Bacteria</taxon>
        <taxon>Bacillati</taxon>
        <taxon>Actinomycetota</taxon>
        <taxon>Actinomycetes</taxon>
        <taxon>Mycobacteriales</taxon>
        <taxon>Nocardiaceae</taxon>
        <taxon>Williamsia</taxon>
    </lineage>
</organism>
<dbReference type="InterPro" id="IPR009057">
    <property type="entry name" value="Homeodomain-like_sf"/>
</dbReference>
<dbReference type="Proteomes" id="UP001432128">
    <property type="component" value="Chromosome"/>
</dbReference>
<dbReference type="PANTHER" id="PTHR30055:SF235">
    <property type="entry name" value="TRANSCRIPTIONAL REGULATORY PROTEIN"/>
    <property type="match status" value="1"/>
</dbReference>
<dbReference type="Pfam" id="PF00440">
    <property type="entry name" value="TetR_N"/>
    <property type="match status" value="1"/>
</dbReference>
<dbReference type="AlphaFoldDB" id="A0AAU4JYR5"/>
<keyword evidence="1 2" id="KW-0238">DNA-binding</keyword>
<evidence type="ECO:0000256" key="1">
    <source>
        <dbReference type="ARBA" id="ARBA00023125"/>
    </source>
</evidence>
<evidence type="ECO:0000313" key="6">
    <source>
        <dbReference type="Proteomes" id="UP001432128"/>
    </source>
</evidence>
<feature type="domain" description="HTH tetR-type" evidence="4">
    <location>
        <begin position="24"/>
        <end position="84"/>
    </location>
</feature>
<evidence type="ECO:0000256" key="3">
    <source>
        <dbReference type="SAM" id="MobiDB-lite"/>
    </source>
</evidence>
<dbReference type="SUPFAM" id="SSF46689">
    <property type="entry name" value="Homeodomain-like"/>
    <property type="match status" value="1"/>
</dbReference>
<dbReference type="PANTHER" id="PTHR30055">
    <property type="entry name" value="HTH-TYPE TRANSCRIPTIONAL REGULATOR RUTR"/>
    <property type="match status" value="1"/>
</dbReference>
<feature type="DNA-binding region" description="H-T-H motif" evidence="2">
    <location>
        <begin position="47"/>
        <end position="66"/>
    </location>
</feature>
<dbReference type="Gene3D" id="1.10.357.10">
    <property type="entry name" value="Tetracycline Repressor, domain 2"/>
    <property type="match status" value="1"/>
</dbReference>
<feature type="region of interest" description="Disordered" evidence="3">
    <location>
        <begin position="1"/>
        <end position="23"/>
    </location>
</feature>
<dbReference type="InterPro" id="IPR036271">
    <property type="entry name" value="Tet_transcr_reg_TetR-rel_C_sf"/>
</dbReference>
<accession>A0AAU4JYR5</accession>
<protein>
    <submittedName>
        <fullName evidence="5">TetR family transcriptional regulator</fullName>
    </submittedName>
</protein>
<dbReference type="GO" id="GO:0000976">
    <property type="term" value="F:transcription cis-regulatory region binding"/>
    <property type="evidence" value="ECO:0007669"/>
    <property type="project" value="TreeGrafter"/>
</dbReference>
<dbReference type="EMBL" id="CP108021">
    <property type="protein sequence ID" value="WUM18954.1"/>
    <property type="molecule type" value="Genomic_DNA"/>
</dbReference>
<dbReference type="InterPro" id="IPR050109">
    <property type="entry name" value="HTH-type_TetR-like_transc_reg"/>
</dbReference>
<evidence type="ECO:0000259" key="4">
    <source>
        <dbReference type="PROSITE" id="PS50977"/>
    </source>
</evidence>
<dbReference type="PROSITE" id="PS50977">
    <property type="entry name" value="HTH_TETR_2"/>
    <property type="match status" value="1"/>
</dbReference>
<dbReference type="KEGG" id="whr:OG579_14610"/>
<evidence type="ECO:0000313" key="5">
    <source>
        <dbReference type="EMBL" id="WUM18954.1"/>
    </source>
</evidence>
<sequence length="219" mass="23388">MRLHEPSEHPDPTGEAVGRERNADATRADLLKAAKRRFTVYGFERTTVREIAADAGANVSLINRYFGSKDGLLAAVLAETALVFDGRPTVGAARPETVVDELLAGMRPDAWPEFGHENPLVLLLRDAAGDEATAKLRRRTLDAVIERFAGDIASGDTGGGDVPGDEARLRGALLFAMMVGVVSLHSALPDNAFDVTDSPHLRSMLTEIAASITRTDVTG</sequence>
<dbReference type="GO" id="GO:0003700">
    <property type="term" value="F:DNA-binding transcription factor activity"/>
    <property type="evidence" value="ECO:0007669"/>
    <property type="project" value="TreeGrafter"/>
</dbReference>
<dbReference type="InterPro" id="IPR001647">
    <property type="entry name" value="HTH_TetR"/>
</dbReference>
<name>A0AAU4JYR5_9NOCA</name>